<accession>A0AAD4ZDJ4</accession>
<gene>
    <name evidence="1" type="ORF">L3X38_009719</name>
</gene>
<keyword evidence="2" id="KW-1185">Reference proteome</keyword>
<dbReference type="PANTHER" id="PTHR47859:SF1">
    <property type="entry name" value="PENTATRICOPEPTIDE REPEAT-CONTAINING PROTEIN"/>
    <property type="match status" value="1"/>
</dbReference>
<evidence type="ECO:0000313" key="2">
    <source>
        <dbReference type="Proteomes" id="UP001054821"/>
    </source>
</evidence>
<dbReference type="EMBL" id="JAJFAZ020000002">
    <property type="protein sequence ID" value="KAI5341844.1"/>
    <property type="molecule type" value="Genomic_DNA"/>
</dbReference>
<sequence length="79" mass="9001">MKVLTYELLFSLFGNVNAPYEEGNMLSQVDAAERINAIEMDMARYAPRVSSTANFVRRNVSEKSDTCVRNVGYTYRLVN</sequence>
<name>A0AAD4ZDJ4_PRUDU</name>
<dbReference type="PANTHER" id="PTHR47859">
    <property type="entry name" value="PENTATRICOPEPTIDE REPEAT-CONTAINING PROTEIN"/>
    <property type="match status" value="1"/>
</dbReference>
<dbReference type="Proteomes" id="UP001054821">
    <property type="component" value="Chromosome 2"/>
</dbReference>
<organism evidence="1 2">
    <name type="scientific">Prunus dulcis</name>
    <name type="common">Almond</name>
    <name type="synonym">Amygdalus dulcis</name>
    <dbReference type="NCBI Taxonomy" id="3755"/>
    <lineage>
        <taxon>Eukaryota</taxon>
        <taxon>Viridiplantae</taxon>
        <taxon>Streptophyta</taxon>
        <taxon>Embryophyta</taxon>
        <taxon>Tracheophyta</taxon>
        <taxon>Spermatophyta</taxon>
        <taxon>Magnoliopsida</taxon>
        <taxon>eudicotyledons</taxon>
        <taxon>Gunneridae</taxon>
        <taxon>Pentapetalae</taxon>
        <taxon>rosids</taxon>
        <taxon>fabids</taxon>
        <taxon>Rosales</taxon>
        <taxon>Rosaceae</taxon>
        <taxon>Amygdaloideae</taxon>
        <taxon>Amygdaleae</taxon>
        <taxon>Prunus</taxon>
    </lineage>
</organism>
<protein>
    <submittedName>
        <fullName evidence="1">Uncharacterized protein</fullName>
    </submittedName>
</protein>
<dbReference type="AlphaFoldDB" id="A0AAD4ZDJ4"/>
<reference evidence="1 2" key="1">
    <citation type="journal article" date="2022" name="G3 (Bethesda)">
        <title>Whole-genome sequence and methylome profiling of the almond [Prunus dulcis (Mill.) D.A. Webb] cultivar 'Nonpareil'.</title>
        <authorList>
            <person name="D'Amico-Willman K.M."/>
            <person name="Ouma W.Z."/>
            <person name="Meulia T."/>
            <person name="Sideli G.M."/>
            <person name="Gradziel T.M."/>
            <person name="Fresnedo-Ramirez J."/>
        </authorList>
    </citation>
    <scope>NUCLEOTIDE SEQUENCE [LARGE SCALE GENOMIC DNA]</scope>
    <source>
        <strain evidence="1">Clone GOH B32 T37-40</strain>
    </source>
</reference>
<comment type="caution">
    <text evidence="1">The sequence shown here is derived from an EMBL/GenBank/DDBJ whole genome shotgun (WGS) entry which is preliminary data.</text>
</comment>
<evidence type="ECO:0000313" key="1">
    <source>
        <dbReference type="EMBL" id="KAI5341844.1"/>
    </source>
</evidence>
<proteinExistence type="predicted"/>